<reference evidence="1 2" key="1">
    <citation type="submission" date="2013-01" db="EMBL/GenBank/DDBJ databases">
        <authorList>
            <person name="Harkins D.M."/>
            <person name="Durkin A.S."/>
            <person name="Brinkac L.M."/>
            <person name="Haft D.H."/>
            <person name="Selengut J.D."/>
            <person name="Sanka R."/>
            <person name="DePew J."/>
            <person name="Purushe J."/>
            <person name="Peacock S.J."/>
            <person name="Thaipadungpanit J."/>
            <person name="Wuthiekanun V.W."/>
            <person name="Day N.P."/>
            <person name="Vinetz J.M."/>
            <person name="Sutton G.G."/>
            <person name="Nierman W.C."/>
            <person name="Fouts D.E."/>
        </authorList>
    </citation>
    <scope>NUCLEOTIDE SEQUENCE [LARGE SCALE GENOMIC DNA]</scope>
    <source>
        <strain evidence="1 2">L0374</strain>
    </source>
</reference>
<accession>M6KAT3</accession>
<dbReference type="AlphaFoldDB" id="M6KAT3"/>
<organism evidence="1 2">
    <name type="scientific">Leptospira interrogans serovar Pyrogenes str. L0374</name>
    <dbReference type="NCBI Taxonomy" id="1049928"/>
    <lineage>
        <taxon>Bacteria</taxon>
        <taxon>Pseudomonadati</taxon>
        <taxon>Spirochaetota</taxon>
        <taxon>Spirochaetia</taxon>
        <taxon>Leptospirales</taxon>
        <taxon>Leptospiraceae</taxon>
        <taxon>Leptospira</taxon>
    </lineage>
</organism>
<protein>
    <submittedName>
        <fullName evidence="1">Uncharacterized protein</fullName>
    </submittedName>
</protein>
<comment type="caution">
    <text evidence="1">The sequence shown here is derived from an EMBL/GenBank/DDBJ whole genome shotgun (WGS) entry which is preliminary data.</text>
</comment>
<proteinExistence type="predicted"/>
<evidence type="ECO:0000313" key="2">
    <source>
        <dbReference type="Proteomes" id="UP000012137"/>
    </source>
</evidence>
<dbReference type="EMBL" id="AHMZ02000122">
    <property type="protein sequence ID" value="EMN28900.1"/>
    <property type="molecule type" value="Genomic_DNA"/>
</dbReference>
<sequence length="39" mass="4654">MTGFIFFIKNQMQKTFKNNNIQNLTYTLKSKNLNLDKTL</sequence>
<name>M6KAT3_LEPIR</name>
<gene>
    <name evidence="1" type="ORF">LEP1GSC083_4283</name>
</gene>
<evidence type="ECO:0000313" key="1">
    <source>
        <dbReference type="EMBL" id="EMN28900.1"/>
    </source>
</evidence>
<dbReference type="Proteomes" id="UP000012137">
    <property type="component" value="Unassembled WGS sequence"/>
</dbReference>